<keyword evidence="1" id="KW-0863">Zinc-finger</keyword>
<organism evidence="3 4">
    <name type="scientific">Halorubrum lipolyticum DSM 21995</name>
    <dbReference type="NCBI Taxonomy" id="1227482"/>
    <lineage>
        <taxon>Archaea</taxon>
        <taxon>Methanobacteriati</taxon>
        <taxon>Methanobacteriota</taxon>
        <taxon>Stenosarchaea group</taxon>
        <taxon>Halobacteria</taxon>
        <taxon>Halobacteriales</taxon>
        <taxon>Haloferacaceae</taxon>
        <taxon>Halorubrum</taxon>
    </lineage>
</organism>
<dbReference type="AlphaFoldDB" id="M0P3J2"/>
<dbReference type="EMBL" id="AOJG01000001">
    <property type="protein sequence ID" value="EMA64651.1"/>
    <property type="molecule type" value="Genomic_DNA"/>
</dbReference>
<keyword evidence="1" id="KW-0862">Zinc</keyword>
<dbReference type="OrthoDB" id="318346at2157"/>
<comment type="caution">
    <text evidence="3">The sequence shown here is derived from an EMBL/GenBank/DDBJ whole genome shotgun (WGS) entry which is preliminary data.</text>
</comment>
<evidence type="ECO:0000256" key="1">
    <source>
        <dbReference type="PROSITE-ProRule" id="PRU00325"/>
    </source>
</evidence>
<dbReference type="STRING" id="1227482.C469_00305"/>
<dbReference type="PROSITE" id="PS50966">
    <property type="entry name" value="ZF_SWIM"/>
    <property type="match status" value="1"/>
</dbReference>
<evidence type="ECO:0000259" key="2">
    <source>
        <dbReference type="PROSITE" id="PS50966"/>
    </source>
</evidence>
<keyword evidence="4" id="KW-1185">Reference proteome</keyword>
<reference evidence="3 4" key="1">
    <citation type="journal article" date="2014" name="PLoS Genet.">
        <title>Phylogenetically driven sequencing of extremely halophilic archaea reveals strategies for static and dynamic osmo-response.</title>
        <authorList>
            <person name="Becker E.A."/>
            <person name="Seitzer P.M."/>
            <person name="Tritt A."/>
            <person name="Larsen D."/>
            <person name="Krusor M."/>
            <person name="Yao A.I."/>
            <person name="Wu D."/>
            <person name="Madern D."/>
            <person name="Eisen J.A."/>
            <person name="Darling A.E."/>
            <person name="Facciotti M.T."/>
        </authorList>
    </citation>
    <scope>NUCLEOTIDE SEQUENCE [LARGE SCALE GENOMIC DNA]</scope>
    <source>
        <strain evidence="3 4">DSM 21995</strain>
    </source>
</reference>
<sequence>MFAAMSAETSVEAHREQIANRLGEPDRLRFPTGWTMSSSWQRAQAAPSKVGAANPAEFDVLLGYVDDDGLAKHRVLFALYEGNLVAECECDGYRFRGWCAHVALLWWKWSREDLAVTDLDAGRTHLSPPWWLSVDDAERDRVGAEPDHPVAADGGVEQ</sequence>
<dbReference type="InterPro" id="IPR007527">
    <property type="entry name" value="Znf_SWIM"/>
</dbReference>
<accession>M0P3J2</accession>
<dbReference type="Proteomes" id="UP000011650">
    <property type="component" value="Unassembled WGS sequence"/>
</dbReference>
<dbReference type="PATRIC" id="fig|1227482.3.peg.60"/>
<protein>
    <submittedName>
        <fullName evidence="3">Zinc finger SWIM domain-containing protein</fullName>
    </submittedName>
</protein>
<evidence type="ECO:0000313" key="4">
    <source>
        <dbReference type="Proteomes" id="UP000011650"/>
    </source>
</evidence>
<dbReference type="GO" id="GO:0008270">
    <property type="term" value="F:zinc ion binding"/>
    <property type="evidence" value="ECO:0007669"/>
    <property type="project" value="UniProtKB-KW"/>
</dbReference>
<keyword evidence="1" id="KW-0479">Metal-binding</keyword>
<gene>
    <name evidence="3" type="ORF">C469_00305</name>
</gene>
<evidence type="ECO:0000313" key="3">
    <source>
        <dbReference type="EMBL" id="EMA64651.1"/>
    </source>
</evidence>
<name>M0P3J2_9EURY</name>
<feature type="domain" description="SWIM-type" evidence="2">
    <location>
        <begin position="73"/>
        <end position="110"/>
    </location>
</feature>
<proteinExistence type="predicted"/>